<gene>
    <name evidence="2" type="ORF">CDAR_79431</name>
</gene>
<organism evidence="2 3">
    <name type="scientific">Caerostris darwini</name>
    <dbReference type="NCBI Taxonomy" id="1538125"/>
    <lineage>
        <taxon>Eukaryota</taxon>
        <taxon>Metazoa</taxon>
        <taxon>Ecdysozoa</taxon>
        <taxon>Arthropoda</taxon>
        <taxon>Chelicerata</taxon>
        <taxon>Arachnida</taxon>
        <taxon>Araneae</taxon>
        <taxon>Araneomorphae</taxon>
        <taxon>Entelegynae</taxon>
        <taxon>Araneoidea</taxon>
        <taxon>Araneidae</taxon>
        <taxon>Caerostris</taxon>
    </lineage>
</organism>
<evidence type="ECO:0000313" key="3">
    <source>
        <dbReference type="Proteomes" id="UP001054837"/>
    </source>
</evidence>
<proteinExistence type="predicted"/>
<keyword evidence="3" id="KW-1185">Reference proteome</keyword>
<feature type="region of interest" description="Disordered" evidence="1">
    <location>
        <begin position="1"/>
        <end position="32"/>
    </location>
</feature>
<evidence type="ECO:0000256" key="1">
    <source>
        <dbReference type="SAM" id="MobiDB-lite"/>
    </source>
</evidence>
<dbReference type="Proteomes" id="UP001054837">
    <property type="component" value="Unassembled WGS sequence"/>
</dbReference>
<dbReference type="AlphaFoldDB" id="A0AAV4RHE6"/>
<dbReference type="EMBL" id="BPLQ01006290">
    <property type="protein sequence ID" value="GIY21343.1"/>
    <property type="molecule type" value="Genomic_DNA"/>
</dbReference>
<comment type="caution">
    <text evidence="2">The sequence shown here is derived from an EMBL/GenBank/DDBJ whole genome shotgun (WGS) entry which is preliminary data.</text>
</comment>
<accession>A0AAV4RHE6</accession>
<name>A0AAV4RHE6_9ARAC</name>
<evidence type="ECO:0000313" key="2">
    <source>
        <dbReference type="EMBL" id="GIY21343.1"/>
    </source>
</evidence>
<reference evidence="2 3" key="1">
    <citation type="submission" date="2021-06" db="EMBL/GenBank/DDBJ databases">
        <title>Caerostris darwini draft genome.</title>
        <authorList>
            <person name="Kono N."/>
            <person name="Arakawa K."/>
        </authorList>
    </citation>
    <scope>NUCLEOTIDE SEQUENCE [LARGE SCALE GENOMIC DNA]</scope>
</reference>
<protein>
    <submittedName>
        <fullName evidence="2">Uncharacterized protein</fullName>
    </submittedName>
</protein>
<sequence>MAMADCMDTSSADGQSSFQGPLTPDDPESLQSSEHICKRLQQMANEKAAAEKALSLHLAYLNVPDIQADPVILQSIENIVRRTSSKVDFLDDQVRLLGSCPVLNCNIHYGNFSSNVNLNSKNLSNSKRASDCVNDGFHLPCRITETYPLMNLQIH</sequence>
<feature type="compositionally biased region" description="Polar residues" evidence="1">
    <location>
        <begin position="8"/>
        <end position="20"/>
    </location>
</feature>